<keyword evidence="1" id="KW-0677">Repeat</keyword>
<gene>
    <name evidence="5" type="ORF">K489DRAFT_413179</name>
</gene>
<feature type="compositionally biased region" description="Polar residues" evidence="2">
    <location>
        <begin position="17"/>
        <end position="38"/>
    </location>
</feature>
<proteinExistence type="predicted"/>
<accession>A0A6J3LVF7</accession>
<dbReference type="GeneID" id="54365807"/>
<dbReference type="InterPro" id="IPR036770">
    <property type="entry name" value="Ankyrin_rpt-contain_sf"/>
</dbReference>
<evidence type="ECO:0000256" key="1">
    <source>
        <dbReference type="ARBA" id="ARBA00022737"/>
    </source>
</evidence>
<dbReference type="SUPFAM" id="SSF48403">
    <property type="entry name" value="Ankyrin repeat"/>
    <property type="match status" value="1"/>
</dbReference>
<feature type="domain" description="Nephrocystin 3-like N-terminal" evidence="3">
    <location>
        <begin position="387"/>
        <end position="544"/>
    </location>
</feature>
<evidence type="ECO:0000313" key="5">
    <source>
        <dbReference type="RefSeq" id="XP_033456310.1"/>
    </source>
</evidence>
<dbReference type="Gene3D" id="3.40.50.300">
    <property type="entry name" value="P-loop containing nucleotide triphosphate hydrolases"/>
    <property type="match status" value="1"/>
</dbReference>
<dbReference type="PANTHER" id="PTHR10039">
    <property type="entry name" value="AMELOGENIN"/>
    <property type="match status" value="1"/>
</dbReference>
<reference evidence="5" key="2">
    <citation type="submission" date="2020-04" db="EMBL/GenBank/DDBJ databases">
        <authorList>
            <consortium name="NCBI Genome Project"/>
        </authorList>
    </citation>
    <scope>NUCLEOTIDE SEQUENCE</scope>
    <source>
        <strain evidence="5">CBS 342.82</strain>
    </source>
</reference>
<feature type="region of interest" description="Disordered" evidence="2">
    <location>
        <begin position="17"/>
        <end position="42"/>
    </location>
</feature>
<reference evidence="5" key="3">
    <citation type="submission" date="2025-08" db="UniProtKB">
        <authorList>
            <consortium name="RefSeq"/>
        </authorList>
    </citation>
    <scope>IDENTIFICATION</scope>
    <source>
        <strain evidence="5">CBS 342.82</strain>
    </source>
</reference>
<dbReference type="SUPFAM" id="SSF52540">
    <property type="entry name" value="P-loop containing nucleoside triphosphate hydrolases"/>
    <property type="match status" value="1"/>
</dbReference>
<dbReference type="OrthoDB" id="62952at2759"/>
<evidence type="ECO:0000256" key="2">
    <source>
        <dbReference type="SAM" id="MobiDB-lite"/>
    </source>
</evidence>
<reference evidence="5" key="1">
    <citation type="submission" date="2020-01" db="EMBL/GenBank/DDBJ databases">
        <authorList>
            <consortium name="DOE Joint Genome Institute"/>
            <person name="Haridas S."/>
            <person name="Albert R."/>
            <person name="Binder M."/>
            <person name="Bloem J."/>
            <person name="Labutti K."/>
            <person name="Salamov A."/>
            <person name="Andreopoulos B."/>
            <person name="Baker S.E."/>
            <person name="Barry K."/>
            <person name="Bills G."/>
            <person name="Bluhm B.H."/>
            <person name="Cannon C."/>
            <person name="Castanera R."/>
            <person name="Culley D.E."/>
            <person name="Daum C."/>
            <person name="Ezra D."/>
            <person name="Gonzalez J.B."/>
            <person name="Henrissat B."/>
            <person name="Kuo A."/>
            <person name="Liang C."/>
            <person name="Lipzen A."/>
            <person name="Lutzoni F."/>
            <person name="Magnuson J."/>
            <person name="Mondo S."/>
            <person name="Nolan M."/>
            <person name="Ohm R."/>
            <person name="Pangilinan J."/>
            <person name="Park H.-J."/>
            <person name="Ramirez L."/>
            <person name="Alfaro M."/>
            <person name="Sun H."/>
            <person name="Tritt A."/>
            <person name="Yoshinaga Y."/>
            <person name="Zwiers L.-H."/>
            <person name="Turgeon B.G."/>
            <person name="Goodwin S.B."/>
            <person name="Spatafora J.W."/>
            <person name="Crous P.W."/>
            <person name="Grigoriev I.V."/>
        </authorList>
    </citation>
    <scope>NUCLEOTIDE SEQUENCE</scope>
    <source>
        <strain evidence="5">CBS 342.82</strain>
    </source>
</reference>
<evidence type="ECO:0000313" key="4">
    <source>
        <dbReference type="Proteomes" id="UP000504637"/>
    </source>
</evidence>
<sequence>MKKFGASQLKRLFSKRSTTVPLSTSASENSIASTQPDDSVSPACPGQYTHQVEKIKIGENHGVALTVSSVQEKTQETPAQRCTANPGETTIAAKSIYSRAVAHRSVEQQAILGRDQSMRDLFESLQGPMDAYSKTRLNRVIETVQPFLKNAQDLVKFGALLASVEPATSTAISIINLFTTTCVVICEASTEVFDNFKDVVSQLRWLMRCESALEQKSDVDMEEALLDVYGALLDIFFEIHSIFLKVRNSKHEAPEAHPDDQSTDIQRRKSVLVRVLLEHIKGSLAPMHKAFAEKCDNLINLVIVNTNEVSHRSHAILKNLEKNLAKAEFRPVQEFLGEVFLKQRGKQMDLANREDSACEWIFLDQNFHTWATGVDNINAGVNSKIIQKQHDDSRVKVLHLKGSVGSGKSVTTAYVADLLAKKWSDNNNTNSSIILRHFCSDDNEANKEITIIKCLLSQVLALHPDLTQIILDKLDEIKSSLYSTDSKIEAWKIFSGVIGSLKDRIYIVIDGLDECDTKARDCLIKFLEHVCTSTSNIRVFLSSRNYDLNSLDLEAFVHNIQQRIDPERDERVIRFQVNTELAKVSNTLKDFAVAEILKQTKGCVVWSTLAIRYLKTKKIDTEVKMKSHLQKLPQNLRALYHRLFEAALETHGSENRMILSDSLEIMAGALRPLTPMELTWAVTLKGLDRERRRDESSEELSKVKDDFDILSLLGSFLMSSSDINSTKGVNHMQFVHQSLKEAILVCDPKKWNTKDTDNVSDFRSFDELCRNRRKALHQVLLDLCVDDIMRDDIESTPNDQEYLLNQEFRAMGGFHDEDNDAEILKDFNEKRERLGDFFSYASCHWFLHLQQATLSHRSIKKHDPRDAIEFELLLQLTGGESTRVSNWVERAAIERSSDPCGVPRDPLTIAVFYGNSIHLDRIMEVKRAVDAELDAIAACEMEIIDKEKIASKIWVRLKEVGYTSCAHIENALYEVVARAVDRLDVSTFKTLTQKGLVSTHPAVFGLLSDSWLRVKSTDREGSWMKIFLDLFDVLEQQTVFFMLENKGKDSANSANQETSGKIFEIFETAAHKGCLPMVEKAVVFSKKYSPDHCTLPEHPLKSIEFRGPRNSGLLLATVEDTYEFTFGALGRAAWDDHFPVVEYLLTLDGIDHYLKNHRALGSNILHYLAARMNYIDPRITKVLIERYPEAVTELNPESPIRDLVNFATDGHKAKASLELLIRNSGPRLNGEEPNIELLFIAARLGKSETCQALLDVGGLDPWDIMRVSEERRLCLRANIPGVAGPVEPDLAGKVVQTLSQLVPTPTYTGQDIP</sequence>
<evidence type="ECO:0000259" key="3">
    <source>
        <dbReference type="Pfam" id="PF24883"/>
    </source>
</evidence>
<dbReference type="Proteomes" id="UP000504637">
    <property type="component" value="Unplaced"/>
</dbReference>
<dbReference type="Pfam" id="PF24883">
    <property type="entry name" value="NPHP3_N"/>
    <property type="match status" value="1"/>
</dbReference>
<dbReference type="InterPro" id="IPR056884">
    <property type="entry name" value="NPHP3-like_N"/>
</dbReference>
<name>A0A6J3LVF7_9PEZI</name>
<keyword evidence="4" id="KW-1185">Reference proteome</keyword>
<dbReference type="PANTHER" id="PTHR10039:SF10">
    <property type="entry name" value="NACHT DOMAIN-CONTAINING PROTEIN"/>
    <property type="match status" value="1"/>
</dbReference>
<organism evidence="5">
    <name type="scientific">Dissoconium aciculare CBS 342.82</name>
    <dbReference type="NCBI Taxonomy" id="1314786"/>
    <lineage>
        <taxon>Eukaryota</taxon>
        <taxon>Fungi</taxon>
        <taxon>Dikarya</taxon>
        <taxon>Ascomycota</taxon>
        <taxon>Pezizomycotina</taxon>
        <taxon>Dothideomycetes</taxon>
        <taxon>Dothideomycetidae</taxon>
        <taxon>Mycosphaerellales</taxon>
        <taxon>Dissoconiaceae</taxon>
        <taxon>Dissoconium</taxon>
    </lineage>
</organism>
<dbReference type="RefSeq" id="XP_033456310.1">
    <property type="nucleotide sequence ID" value="XM_033608008.1"/>
</dbReference>
<dbReference type="InterPro" id="IPR027417">
    <property type="entry name" value="P-loop_NTPase"/>
</dbReference>
<protein>
    <recommendedName>
        <fullName evidence="3">Nephrocystin 3-like N-terminal domain-containing protein</fullName>
    </recommendedName>
</protein>